<proteinExistence type="predicted"/>
<reference evidence="2" key="1">
    <citation type="journal article" date="2015" name="BMC Genomics">
        <title>Draft genome of a commonly misdiagnosed multidrug resistant pathogen Candida auris.</title>
        <authorList>
            <person name="Chatterjee S."/>
            <person name="Alampalli S.V."/>
            <person name="Nageshan R.K."/>
            <person name="Chettiar S.T."/>
            <person name="Joshi S."/>
            <person name="Tatu U.S."/>
        </authorList>
    </citation>
    <scope>NUCLEOTIDE SEQUENCE [LARGE SCALE GENOMIC DNA]</scope>
    <source>
        <strain evidence="2">6684</strain>
    </source>
</reference>
<protein>
    <submittedName>
        <fullName evidence="1">Uncharacterized protein</fullName>
    </submittedName>
</protein>
<sequence>MYTYIVNLQQGEYIGNFAPKHLNMQFQNENSPTCVNFTLVRPASLVYPWLVYSHFEPLAQLNSAQKILQPGPTPEDN</sequence>
<gene>
    <name evidence="1" type="ORF">QG37_06662</name>
</gene>
<evidence type="ECO:0000313" key="2">
    <source>
        <dbReference type="Proteomes" id="UP000037122"/>
    </source>
</evidence>
<dbReference type="EMBL" id="LGST01000047">
    <property type="protein sequence ID" value="KND96967.1"/>
    <property type="molecule type" value="Genomic_DNA"/>
</dbReference>
<evidence type="ECO:0000313" key="1">
    <source>
        <dbReference type="EMBL" id="KND96967.1"/>
    </source>
</evidence>
<organism evidence="1 2">
    <name type="scientific">Candidozyma auris</name>
    <name type="common">Yeast</name>
    <name type="synonym">Candida auris</name>
    <dbReference type="NCBI Taxonomy" id="498019"/>
    <lineage>
        <taxon>Eukaryota</taxon>
        <taxon>Fungi</taxon>
        <taxon>Dikarya</taxon>
        <taxon>Ascomycota</taxon>
        <taxon>Saccharomycotina</taxon>
        <taxon>Pichiomycetes</taxon>
        <taxon>Metschnikowiaceae</taxon>
        <taxon>Candidozyma</taxon>
    </lineage>
</organism>
<name>A0A0L0NS29_CANAR</name>
<accession>A0A0L0NS29</accession>
<dbReference type="AlphaFoldDB" id="A0A0L0NS29"/>
<dbReference type="VEuPathDB" id="FungiDB:QG37_06662"/>
<comment type="caution">
    <text evidence="1">The sequence shown here is derived from an EMBL/GenBank/DDBJ whole genome shotgun (WGS) entry which is preliminary data.</text>
</comment>
<dbReference type="Proteomes" id="UP000037122">
    <property type="component" value="Unassembled WGS sequence"/>
</dbReference>